<accession>A0A4Z1SSQ3</accession>
<proteinExistence type="inferred from homology"/>
<evidence type="ECO:0000256" key="8">
    <source>
        <dbReference type="ARBA" id="ARBA00049299"/>
    </source>
</evidence>
<dbReference type="EMBL" id="VDLU01000005">
    <property type="protein sequence ID" value="TNJ26678.1"/>
    <property type="molecule type" value="Genomic_DNA"/>
</dbReference>
<dbReference type="InterPro" id="IPR011009">
    <property type="entry name" value="Kinase-like_dom_sf"/>
</dbReference>
<organism evidence="13 14">
    <name type="scientific">Giardia muris</name>
    <dbReference type="NCBI Taxonomy" id="5742"/>
    <lineage>
        <taxon>Eukaryota</taxon>
        <taxon>Metamonada</taxon>
        <taxon>Diplomonadida</taxon>
        <taxon>Hexamitidae</taxon>
        <taxon>Giardiinae</taxon>
        <taxon>Giardia</taxon>
    </lineage>
</organism>
<dbReference type="EC" id="2.7.12.2" evidence="6"/>
<evidence type="ECO:0000256" key="3">
    <source>
        <dbReference type="ARBA" id="ARBA00022777"/>
    </source>
</evidence>
<keyword evidence="4 10" id="KW-0067">ATP-binding</keyword>
<feature type="domain" description="Protein kinase" evidence="12">
    <location>
        <begin position="72"/>
        <end position="333"/>
    </location>
</feature>
<dbReference type="VEuPathDB" id="GiardiaDB:GMRT_13158"/>
<keyword evidence="3 13" id="KW-0418">Kinase</keyword>
<dbReference type="AlphaFoldDB" id="A0A4Z1SSQ3"/>
<dbReference type="Proteomes" id="UP000315496">
    <property type="component" value="Chromosome 5"/>
</dbReference>
<keyword evidence="11" id="KW-0723">Serine/threonine-protein kinase</keyword>
<evidence type="ECO:0000256" key="5">
    <source>
        <dbReference type="ARBA" id="ARBA00038035"/>
    </source>
</evidence>
<evidence type="ECO:0000256" key="1">
    <source>
        <dbReference type="ARBA" id="ARBA00022679"/>
    </source>
</evidence>
<dbReference type="InterPro" id="IPR017441">
    <property type="entry name" value="Protein_kinase_ATP_BS"/>
</dbReference>
<reference evidence="13 14" key="1">
    <citation type="submission" date="2019-05" db="EMBL/GenBank/DDBJ databases">
        <title>The compact genome of Giardia muris reveals important steps in the evolution of intestinal protozoan parasites.</title>
        <authorList>
            <person name="Xu F."/>
            <person name="Jimenez-Gonzalez A."/>
            <person name="Einarsson E."/>
            <person name="Astvaldsson A."/>
            <person name="Peirasmaki D."/>
            <person name="Eckmann L."/>
            <person name="Andersson J.O."/>
            <person name="Svard S.G."/>
            <person name="Jerlstrom-Hultqvist J."/>
        </authorList>
    </citation>
    <scope>NUCLEOTIDE SEQUENCE [LARGE SCALE GENOMIC DNA]</scope>
    <source>
        <strain evidence="13 14">Roberts-Thomson</strain>
    </source>
</reference>
<dbReference type="OrthoDB" id="10252354at2759"/>
<dbReference type="SMART" id="SM00220">
    <property type="entry name" value="S_TKc"/>
    <property type="match status" value="1"/>
</dbReference>
<dbReference type="Pfam" id="PF00069">
    <property type="entry name" value="Pkinase"/>
    <property type="match status" value="1"/>
</dbReference>
<dbReference type="GO" id="GO:0004708">
    <property type="term" value="F:MAP kinase kinase activity"/>
    <property type="evidence" value="ECO:0007669"/>
    <property type="project" value="UniProtKB-EC"/>
</dbReference>
<comment type="catalytic activity">
    <reaction evidence="8">
        <text>L-threonyl-[protein] + ATP = O-phospho-L-threonyl-[protein] + ADP + H(+)</text>
        <dbReference type="Rhea" id="RHEA:46608"/>
        <dbReference type="Rhea" id="RHEA-COMP:11060"/>
        <dbReference type="Rhea" id="RHEA-COMP:11605"/>
        <dbReference type="ChEBI" id="CHEBI:15378"/>
        <dbReference type="ChEBI" id="CHEBI:30013"/>
        <dbReference type="ChEBI" id="CHEBI:30616"/>
        <dbReference type="ChEBI" id="CHEBI:61977"/>
        <dbReference type="ChEBI" id="CHEBI:456216"/>
        <dbReference type="EC" id="2.7.12.2"/>
    </reaction>
</comment>
<protein>
    <recommendedName>
        <fullName evidence="6">mitogen-activated protein kinase kinase</fullName>
        <ecNumber evidence="6">2.7.12.2</ecNumber>
    </recommendedName>
</protein>
<keyword evidence="2 10" id="KW-0547">Nucleotide-binding</keyword>
<comment type="similarity">
    <text evidence="5">Belongs to the protein kinase superfamily. STE Ser/Thr protein kinase family. MAP kinase kinase subfamily.</text>
</comment>
<name>A0A4Z1SSQ3_GIAMU</name>
<dbReference type="PANTHER" id="PTHR48013:SF9">
    <property type="entry name" value="DUAL SPECIFICITY MITOGEN-ACTIVATED PROTEIN KINASE KINASE 5"/>
    <property type="match status" value="1"/>
</dbReference>
<evidence type="ECO:0000256" key="11">
    <source>
        <dbReference type="RuleBase" id="RU000304"/>
    </source>
</evidence>
<comment type="catalytic activity">
    <reaction evidence="9">
        <text>L-tyrosyl-[protein] + ATP = O-phospho-L-tyrosyl-[protein] + ADP + H(+)</text>
        <dbReference type="Rhea" id="RHEA:10596"/>
        <dbReference type="Rhea" id="RHEA-COMP:10136"/>
        <dbReference type="Rhea" id="RHEA-COMP:20101"/>
        <dbReference type="ChEBI" id="CHEBI:15378"/>
        <dbReference type="ChEBI" id="CHEBI:30616"/>
        <dbReference type="ChEBI" id="CHEBI:46858"/>
        <dbReference type="ChEBI" id="CHEBI:61978"/>
        <dbReference type="ChEBI" id="CHEBI:456216"/>
        <dbReference type="EC" id="2.7.12.2"/>
    </reaction>
</comment>
<dbReference type="GO" id="GO:0005524">
    <property type="term" value="F:ATP binding"/>
    <property type="evidence" value="ECO:0007669"/>
    <property type="project" value="UniProtKB-UniRule"/>
</dbReference>
<dbReference type="GO" id="GO:0004674">
    <property type="term" value="F:protein serine/threonine kinase activity"/>
    <property type="evidence" value="ECO:0007669"/>
    <property type="project" value="UniProtKB-KW"/>
</dbReference>
<evidence type="ECO:0000313" key="14">
    <source>
        <dbReference type="Proteomes" id="UP000315496"/>
    </source>
</evidence>
<keyword evidence="14" id="KW-1185">Reference proteome</keyword>
<comment type="catalytic activity">
    <reaction evidence="7">
        <text>L-seryl-[protein] + ATP = O-phospho-L-seryl-[protein] + ADP + H(+)</text>
        <dbReference type="Rhea" id="RHEA:17989"/>
        <dbReference type="Rhea" id="RHEA-COMP:9863"/>
        <dbReference type="Rhea" id="RHEA-COMP:11604"/>
        <dbReference type="ChEBI" id="CHEBI:15378"/>
        <dbReference type="ChEBI" id="CHEBI:29999"/>
        <dbReference type="ChEBI" id="CHEBI:30616"/>
        <dbReference type="ChEBI" id="CHEBI:83421"/>
        <dbReference type="ChEBI" id="CHEBI:456216"/>
        <dbReference type="EC" id="2.7.12.2"/>
    </reaction>
</comment>
<dbReference type="InterPro" id="IPR008271">
    <property type="entry name" value="Ser/Thr_kinase_AS"/>
</dbReference>
<dbReference type="Gene3D" id="3.30.200.20">
    <property type="entry name" value="Phosphorylase Kinase, domain 1"/>
    <property type="match status" value="1"/>
</dbReference>
<evidence type="ECO:0000259" key="12">
    <source>
        <dbReference type="PROSITE" id="PS50011"/>
    </source>
</evidence>
<evidence type="ECO:0000313" key="13">
    <source>
        <dbReference type="EMBL" id="TNJ26678.1"/>
    </source>
</evidence>
<dbReference type="SUPFAM" id="SSF56112">
    <property type="entry name" value="Protein kinase-like (PK-like)"/>
    <property type="match status" value="1"/>
</dbReference>
<sequence>MKRRPIGLTLESAPAPAAVEEVSGAVTANPQALKVTESGSLTSMHESFQITAKGIAKAENAGVLLDVQEDELETLRPLGAGSFGTVNLVRVRTTGQLAAMKELRISDDEQSRKNIYREIKASIELSAHPFVVKTYNIYAHPNSILHILLEFCGYGSSQDLLKRLKSGRLTENGLAVFIIDTLRALAYLHDTCKIIHRDIKSANILVDEEGRCKLADFGVASSVLTHDEEVATKTFAGSLSYMSPERIQNQPYTFNSDIWSMGLTYVELVTGRYPYDGVNSFWDAMNVIVNGNPPLLKEDDGFSPGLCDLVAAMLEKDPAKRMSAAQLLKLPFCKKYLAKEEDLRKLFVKWIADNVEKK</sequence>
<evidence type="ECO:0000256" key="7">
    <source>
        <dbReference type="ARBA" id="ARBA00049014"/>
    </source>
</evidence>
<evidence type="ECO:0000256" key="2">
    <source>
        <dbReference type="ARBA" id="ARBA00022741"/>
    </source>
</evidence>
<evidence type="ECO:0000256" key="6">
    <source>
        <dbReference type="ARBA" id="ARBA00038999"/>
    </source>
</evidence>
<dbReference type="PROSITE" id="PS00107">
    <property type="entry name" value="PROTEIN_KINASE_ATP"/>
    <property type="match status" value="1"/>
</dbReference>
<dbReference type="PROSITE" id="PS00108">
    <property type="entry name" value="PROTEIN_KINASE_ST"/>
    <property type="match status" value="1"/>
</dbReference>
<evidence type="ECO:0000256" key="10">
    <source>
        <dbReference type="PROSITE-ProRule" id="PRU10141"/>
    </source>
</evidence>
<keyword evidence="1" id="KW-0808">Transferase</keyword>
<evidence type="ECO:0000256" key="4">
    <source>
        <dbReference type="ARBA" id="ARBA00022840"/>
    </source>
</evidence>
<feature type="binding site" evidence="10">
    <location>
        <position position="101"/>
    </location>
    <ligand>
        <name>ATP</name>
        <dbReference type="ChEBI" id="CHEBI:30616"/>
    </ligand>
</feature>
<evidence type="ECO:0000256" key="9">
    <source>
        <dbReference type="ARBA" id="ARBA00051693"/>
    </source>
</evidence>
<dbReference type="PANTHER" id="PTHR48013">
    <property type="entry name" value="DUAL SPECIFICITY MITOGEN-ACTIVATED PROTEIN KINASE KINASE 5-RELATED"/>
    <property type="match status" value="1"/>
</dbReference>
<gene>
    <name evidence="13" type="ORF">GMRT_13158</name>
</gene>
<dbReference type="PROSITE" id="PS50011">
    <property type="entry name" value="PROTEIN_KINASE_DOM"/>
    <property type="match status" value="1"/>
</dbReference>
<dbReference type="Gene3D" id="1.10.510.10">
    <property type="entry name" value="Transferase(Phosphotransferase) domain 1"/>
    <property type="match status" value="1"/>
</dbReference>
<dbReference type="InterPro" id="IPR000719">
    <property type="entry name" value="Prot_kinase_dom"/>
</dbReference>
<comment type="caution">
    <text evidence="13">The sequence shown here is derived from an EMBL/GenBank/DDBJ whole genome shotgun (WGS) entry which is preliminary data.</text>
</comment>